<sequence>MKGSNNRPLPSSQRYSATQCLCNRSCSTTQRIKSCVGALQEGNG</sequence>
<dbReference type="AlphaFoldDB" id="A0A0A9H6K0"/>
<dbReference type="EMBL" id="GBRH01167420">
    <property type="protein sequence ID" value="JAE30476.1"/>
    <property type="molecule type" value="Transcribed_RNA"/>
</dbReference>
<name>A0A0A9H6K0_ARUDO</name>
<accession>A0A0A9H6K0</accession>
<evidence type="ECO:0000313" key="1">
    <source>
        <dbReference type="EMBL" id="JAE30476.1"/>
    </source>
</evidence>
<protein>
    <submittedName>
        <fullName evidence="1">Uncharacterized protein</fullName>
    </submittedName>
</protein>
<reference evidence="1" key="2">
    <citation type="journal article" date="2015" name="Data Brief">
        <title>Shoot transcriptome of the giant reed, Arundo donax.</title>
        <authorList>
            <person name="Barrero R.A."/>
            <person name="Guerrero F.D."/>
            <person name="Moolhuijzen P."/>
            <person name="Goolsby J.A."/>
            <person name="Tidwell J."/>
            <person name="Bellgard S.E."/>
            <person name="Bellgard M.I."/>
        </authorList>
    </citation>
    <scope>NUCLEOTIDE SEQUENCE</scope>
    <source>
        <tissue evidence="1">Shoot tissue taken approximately 20 cm above the soil surface</tissue>
    </source>
</reference>
<reference evidence="1" key="1">
    <citation type="submission" date="2014-09" db="EMBL/GenBank/DDBJ databases">
        <authorList>
            <person name="Magalhaes I.L.F."/>
            <person name="Oliveira U."/>
            <person name="Santos F.R."/>
            <person name="Vidigal T.H.D.A."/>
            <person name="Brescovit A.D."/>
            <person name="Santos A.J."/>
        </authorList>
    </citation>
    <scope>NUCLEOTIDE SEQUENCE</scope>
    <source>
        <tissue evidence="1">Shoot tissue taken approximately 20 cm above the soil surface</tissue>
    </source>
</reference>
<organism evidence="1">
    <name type="scientific">Arundo donax</name>
    <name type="common">Giant reed</name>
    <name type="synonym">Donax arundinaceus</name>
    <dbReference type="NCBI Taxonomy" id="35708"/>
    <lineage>
        <taxon>Eukaryota</taxon>
        <taxon>Viridiplantae</taxon>
        <taxon>Streptophyta</taxon>
        <taxon>Embryophyta</taxon>
        <taxon>Tracheophyta</taxon>
        <taxon>Spermatophyta</taxon>
        <taxon>Magnoliopsida</taxon>
        <taxon>Liliopsida</taxon>
        <taxon>Poales</taxon>
        <taxon>Poaceae</taxon>
        <taxon>PACMAD clade</taxon>
        <taxon>Arundinoideae</taxon>
        <taxon>Arundineae</taxon>
        <taxon>Arundo</taxon>
    </lineage>
</organism>
<proteinExistence type="predicted"/>